<proteinExistence type="predicted"/>
<dbReference type="RefSeq" id="WP_236089443.1">
    <property type="nucleotide sequence ID" value="NZ_JAKGSG010000034.1"/>
</dbReference>
<evidence type="ECO:0000313" key="1">
    <source>
        <dbReference type="EMBL" id="MCF4121643.1"/>
    </source>
</evidence>
<dbReference type="PANTHER" id="PTHR39324">
    <property type="entry name" value="CALCIUM DODECIN"/>
    <property type="match status" value="1"/>
</dbReference>
<dbReference type="Proteomes" id="UP001165405">
    <property type="component" value="Unassembled WGS sequence"/>
</dbReference>
<name>A0AA41QEG2_9MICO</name>
<dbReference type="Gene3D" id="3.30.1660.10">
    <property type="entry name" value="Flavin-binding protein dodecin"/>
    <property type="match status" value="1"/>
</dbReference>
<reference evidence="1" key="1">
    <citation type="submission" date="2022-01" db="EMBL/GenBank/DDBJ databases">
        <title>Antribacter sp. nov., isolated from Guizhou of China.</title>
        <authorList>
            <person name="Chengliang C."/>
            <person name="Ya Z."/>
        </authorList>
    </citation>
    <scope>NUCLEOTIDE SEQUENCE</scope>
    <source>
        <strain evidence="1">KLBMP 9083</strain>
    </source>
</reference>
<gene>
    <name evidence="1" type="ORF">L1785_11685</name>
</gene>
<protein>
    <submittedName>
        <fullName evidence="1">Dodecin family protein</fullName>
    </submittedName>
</protein>
<dbReference type="PANTHER" id="PTHR39324:SF1">
    <property type="entry name" value="CALCIUM DODECIN"/>
    <property type="match status" value="1"/>
</dbReference>
<dbReference type="SUPFAM" id="SSF89807">
    <property type="entry name" value="Dodecin-like"/>
    <property type="match status" value="1"/>
</dbReference>
<keyword evidence="2" id="KW-1185">Reference proteome</keyword>
<comment type="caution">
    <text evidence="1">The sequence shown here is derived from an EMBL/GenBank/DDBJ whole genome shotgun (WGS) entry which is preliminary data.</text>
</comment>
<organism evidence="1 2">
    <name type="scientific">Antribacter soli</name>
    <dbReference type="NCBI Taxonomy" id="2910976"/>
    <lineage>
        <taxon>Bacteria</taxon>
        <taxon>Bacillati</taxon>
        <taxon>Actinomycetota</taxon>
        <taxon>Actinomycetes</taxon>
        <taxon>Micrococcales</taxon>
        <taxon>Promicromonosporaceae</taxon>
        <taxon>Antribacter</taxon>
    </lineage>
</organism>
<accession>A0AA41QEG2</accession>
<sequence length="64" mass="7171">MARIVEISARSNSSFEDAIRVGIDRAHETLRNVSGAWVKEQKVELEDGVIVAWQVSLEVTFVLD</sequence>
<dbReference type="AlphaFoldDB" id="A0AA41QEG2"/>
<dbReference type="EMBL" id="JAKGSG010000034">
    <property type="protein sequence ID" value="MCF4121643.1"/>
    <property type="molecule type" value="Genomic_DNA"/>
</dbReference>
<dbReference type="InterPro" id="IPR036694">
    <property type="entry name" value="Dodecin-like_sf"/>
</dbReference>
<dbReference type="InterPro" id="IPR009923">
    <property type="entry name" value="Dodecin"/>
</dbReference>
<dbReference type="Pfam" id="PF07311">
    <property type="entry name" value="Dodecin"/>
    <property type="match status" value="1"/>
</dbReference>
<evidence type="ECO:0000313" key="2">
    <source>
        <dbReference type="Proteomes" id="UP001165405"/>
    </source>
</evidence>
<dbReference type="InterPro" id="IPR025543">
    <property type="entry name" value="Dodecin-like"/>
</dbReference>